<dbReference type="EMBL" id="MSCW01000009">
    <property type="protein sequence ID" value="ONF42636.1"/>
    <property type="molecule type" value="Genomic_DNA"/>
</dbReference>
<name>A0A1V2DQJ6_9GAMM</name>
<dbReference type="AlphaFoldDB" id="A0A1V2DQJ6"/>
<keyword evidence="2" id="KW-1185">Reference proteome</keyword>
<sequence length="137" mass="15023">MRVPAATKGHWVAHSRAAGMRLTDWIVNAVETHMQRQIAKIRIPVGLDFSDLKLARGADGSVSFDWSPIEQICRENGLPIEIFRDGPEDNVAGLVSAWYAHHRANGGEIDPVQEDLIAEVIAEDSAGQRYSHKPGSA</sequence>
<organism evidence="1 2">
    <name type="scientific">Marinobacter lutaoensis</name>
    <dbReference type="NCBI Taxonomy" id="135739"/>
    <lineage>
        <taxon>Bacteria</taxon>
        <taxon>Pseudomonadati</taxon>
        <taxon>Pseudomonadota</taxon>
        <taxon>Gammaproteobacteria</taxon>
        <taxon>Pseudomonadales</taxon>
        <taxon>Marinobacteraceae</taxon>
        <taxon>Marinobacter</taxon>
    </lineage>
</organism>
<accession>A0A1V2DQJ6</accession>
<dbReference type="OrthoDB" id="6367905at2"/>
<protein>
    <submittedName>
        <fullName evidence="1">Uncharacterized protein</fullName>
    </submittedName>
</protein>
<gene>
    <name evidence="1" type="ORF">BTO32_15180</name>
</gene>
<reference evidence="1 2" key="1">
    <citation type="submission" date="2016-12" db="EMBL/GenBank/DDBJ databases">
        <title>Marinobacter lutaoensis whole genome sequencing.</title>
        <authorList>
            <person name="Verma A."/>
            <person name="Krishnamurthi S."/>
        </authorList>
    </citation>
    <scope>NUCLEOTIDE SEQUENCE [LARGE SCALE GENOMIC DNA]</scope>
    <source>
        <strain evidence="1 2">T5054</strain>
    </source>
</reference>
<dbReference type="STRING" id="135739.BTO32_15180"/>
<proteinExistence type="predicted"/>
<evidence type="ECO:0000313" key="2">
    <source>
        <dbReference type="Proteomes" id="UP000189339"/>
    </source>
</evidence>
<comment type="caution">
    <text evidence="1">The sequence shown here is derived from an EMBL/GenBank/DDBJ whole genome shotgun (WGS) entry which is preliminary data.</text>
</comment>
<evidence type="ECO:0000313" key="1">
    <source>
        <dbReference type="EMBL" id="ONF42636.1"/>
    </source>
</evidence>
<dbReference type="Proteomes" id="UP000189339">
    <property type="component" value="Unassembled WGS sequence"/>
</dbReference>